<evidence type="ECO:0000256" key="2">
    <source>
        <dbReference type="SAM" id="SignalP"/>
    </source>
</evidence>
<organism evidence="3">
    <name type="scientific">Ixodes ricinus</name>
    <name type="common">Common tick</name>
    <name type="synonym">Acarus ricinus</name>
    <dbReference type="NCBI Taxonomy" id="34613"/>
    <lineage>
        <taxon>Eukaryota</taxon>
        <taxon>Metazoa</taxon>
        <taxon>Ecdysozoa</taxon>
        <taxon>Arthropoda</taxon>
        <taxon>Chelicerata</taxon>
        <taxon>Arachnida</taxon>
        <taxon>Acari</taxon>
        <taxon>Parasitiformes</taxon>
        <taxon>Ixodida</taxon>
        <taxon>Ixodoidea</taxon>
        <taxon>Ixodidae</taxon>
        <taxon>Ixodinae</taxon>
        <taxon>Ixodes</taxon>
    </lineage>
</organism>
<proteinExistence type="evidence at transcript level"/>
<sequence>MISTRILLLLAALALACIAVGSTNQGQGKPEPVKGCPKVSEDSFRGLNPSATKRPNPLAHRLGEFCQDRFYKNESVRCIGHLGPPSRNCPLCCACSGGAGIVYTNATAPKSFPSWQTWQWQEPENVNVAELEQCNAAGRCEMKSS</sequence>
<feature type="signal peptide" evidence="2">
    <location>
        <begin position="1"/>
        <end position="21"/>
    </location>
</feature>
<reference evidence="3" key="1">
    <citation type="journal article" date="2015" name="PLoS Negl. Trop. Dis.">
        <title>Deep Sequencing Analysis of the Ixodes ricinus Haemocytome.</title>
        <authorList>
            <person name="Kotsyfakis M."/>
            <person name="Kopacek P."/>
            <person name="Franta Z."/>
            <person name="Pedra J.H."/>
            <person name="Ribeiro J.M."/>
        </authorList>
    </citation>
    <scope>NUCLEOTIDE SEQUENCE</scope>
</reference>
<name>A0A090X862_IXORI</name>
<keyword evidence="2" id="KW-0732">Signal</keyword>
<dbReference type="PROSITE" id="PS51257">
    <property type="entry name" value="PROKAR_LIPOPROTEIN"/>
    <property type="match status" value="1"/>
</dbReference>
<dbReference type="AlphaFoldDB" id="A0A090X862"/>
<dbReference type="EMBL" id="GBIH01002113">
    <property type="protein sequence ID" value="JAC92597.1"/>
    <property type="molecule type" value="mRNA"/>
</dbReference>
<protein>
    <submittedName>
        <fullName evidence="3">Putative salivary secreted protein</fullName>
    </submittedName>
</protein>
<accession>A0A090X862</accession>
<feature type="region of interest" description="Disordered" evidence="1">
    <location>
        <begin position="23"/>
        <end position="56"/>
    </location>
</feature>
<feature type="chain" id="PRO_5001866922" evidence="2">
    <location>
        <begin position="22"/>
        <end position="145"/>
    </location>
</feature>
<evidence type="ECO:0000256" key="1">
    <source>
        <dbReference type="SAM" id="MobiDB-lite"/>
    </source>
</evidence>
<evidence type="ECO:0000313" key="3">
    <source>
        <dbReference type="EMBL" id="JAC92597.1"/>
    </source>
</evidence>